<accession>A0A8K0CT24</accession>
<feature type="transmembrane region" description="Helical" evidence="1">
    <location>
        <begin position="147"/>
        <end position="165"/>
    </location>
</feature>
<keyword evidence="1" id="KW-0812">Transmembrane</keyword>
<protein>
    <submittedName>
        <fullName evidence="2">Uncharacterized protein</fullName>
    </submittedName>
</protein>
<evidence type="ECO:0000313" key="2">
    <source>
        <dbReference type="EMBL" id="KAF2890163.1"/>
    </source>
</evidence>
<feature type="transmembrane region" description="Helical" evidence="1">
    <location>
        <begin position="111"/>
        <end position="135"/>
    </location>
</feature>
<keyword evidence="3" id="KW-1185">Reference proteome</keyword>
<reference evidence="2" key="1">
    <citation type="submission" date="2019-08" db="EMBL/GenBank/DDBJ databases">
        <title>The genome of the North American firefly Photinus pyralis.</title>
        <authorList>
            <consortium name="Photinus pyralis genome working group"/>
            <person name="Fallon T.R."/>
            <person name="Sander Lower S.E."/>
            <person name="Weng J.-K."/>
        </authorList>
    </citation>
    <scope>NUCLEOTIDE SEQUENCE</scope>
    <source>
        <strain evidence="2">TRF0915ILg1</strain>
        <tissue evidence="2">Whole body</tissue>
    </source>
</reference>
<gene>
    <name evidence="2" type="ORF">ILUMI_16010</name>
</gene>
<keyword evidence="1" id="KW-0472">Membrane</keyword>
<dbReference type="Proteomes" id="UP000801492">
    <property type="component" value="Unassembled WGS sequence"/>
</dbReference>
<dbReference type="AlphaFoldDB" id="A0A8K0CT24"/>
<proteinExistence type="predicted"/>
<comment type="caution">
    <text evidence="2">The sequence shown here is derived from an EMBL/GenBank/DDBJ whole genome shotgun (WGS) entry which is preliminary data.</text>
</comment>
<keyword evidence="1" id="KW-1133">Transmembrane helix</keyword>
<name>A0A8K0CT24_IGNLU</name>
<evidence type="ECO:0000313" key="3">
    <source>
        <dbReference type="Proteomes" id="UP000801492"/>
    </source>
</evidence>
<sequence length="178" mass="19979">MMDMKSFANRLCHSKLILPFKNSLRAVPLTSKTMLTNLSFSLPPILNFSLTCFWNSIIPPHASIKFLLFCINTCINLSLSNSLSTLVKIILGFPLFKVVPFNSFDASTAVFNFSASFLLLHSTIMPVFSFFKLAIEIFILEGSILDFKIFSIWFVLSVFFPVILMPKVGCGLLDNTFA</sequence>
<dbReference type="EMBL" id="VTPC01057230">
    <property type="protein sequence ID" value="KAF2890163.1"/>
    <property type="molecule type" value="Genomic_DNA"/>
</dbReference>
<evidence type="ECO:0000256" key="1">
    <source>
        <dbReference type="SAM" id="Phobius"/>
    </source>
</evidence>
<organism evidence="2 3">
    <name type="scientific">Ignelater luminosus</name>
    <name type="common">Cucubano</name>
    <name type="synonym">Pyrophorus luminosus</name>
    <dbReference type="NCBI Taxonomy" id="2038154"/>
    <lineage>
        <taxon>Eukaryota</taxon>
        <taxon>Metazoa</taxon>
        <taxon>Ecdysozoa</taxon>
        <taxon>Arthropoda</taxon>
        <taxon>Hexapoda</taxon>
        <taxon>Insecta</taxon>
        <taxon>Pterygota</taxon>
        <taxon>Neoptera</taxon>
        <taxon>Endopterygota</taxon>
        <taxon>Coleoptera</taxon>
        <taxon>Polyphaga</taxon>
        <taxon>Elateriformia</taxon>
        <taxon>Elateroidea</taxon>
        <taxon>Elateridae</taxon>
        <taxon>Agrypninae</taxon>
        <taxon>Pyrophorini</taxon>
        <taxon>Ignelater</taxon>
    </lineage>
</organism>